<keyword evidence="1" id="KW-0808">Transferase</keyword>
<dbReference type="InterPro" id="IPR006070">
    <property type="entry name" value="Sua5-like_dom"/>
</dbReference>
<accession>A0AAW7X7J1</accession>
<reference evidence="3" key="1">
    <citation type="submission" date="2023-07" db="EMBL/GenBank/DDBJ databases">
        <title>Genome content predicts the carbon catabolic preferences of heterotrophic bacteria.</title>
        <authorList>
            <person name="Gralka M."/>
        </authorList>
    </citation>
    <scope>NUCLEOTIDE SEQUENCE</scope>
    <source>
        <strain evidence="3">I3M17_2</strain>
    </source>
</reference>
<evidence type="ECO:0000313" key="3">
    <source>
        <dbReference type="EMBL" id="MDO6422701.1"/>
    </source>
</evidence>
<dbReference type="PANTHER" id="PTHR17490">
    <property type="entry name" value="SUA5"/>
    <property type="match status" value="1"/>
</dbReference>
<name>A0AAW7X7J1_9GAMM</name>
<dbReference type="InterPro" id="IPR050156">
    <property type="entry name" value="TC-AMP_synthase_SUA5"/>
</dbReference>
<dbReference type="Proteomes" id="UP001169760">
    <property type="component" value="Unassembled WGS sequence"/>
</dbReference>
<keyword evidence="1" id="KW-0548">Nucleotidyltransferase</keyword>
<dbReference type="EC" id="2.7.7.87" evidence="1"/>
<organism evidence="3 4">
    <name type="scientific">Saccharophagus degradans</name>
    <dbReference type="NCBI Taxonomy" id="86304"/>
    <lineage>
        <taxon>Bacteria</taxon>
        <taxon>Pseudomonadati</taxon>
        <taxon>Pseudomonadota</taxon>
        <taxon>Gammaproteobacteria</taxon>
        <taxon>Cellvibrionales</taxon>
        <taxon>Cellvibrionaceae</taxon>
        <taxon>Saccharophagus</taxon>
    </lineage>
</organism>
<evidence type="ECO:0000259" key="2">
    <source>
        <dbReference type="PROSITE" id="PS51163"/>
    </source>
</evidence>
<keyword evidence="1" id="KW-0547">Nucleotide-binding</keyword>
<dbReference type="GO" id="GO:0000049">
    <property type="term" value="F:tRNA binding"/>
    <property type="evidence" value="ECO:0007669"/>
    <property type="project" value="TreeGrafter"/>
</dbReference>
<dbReference type="GO" id="GO:0006450">
    <property type="term" value="P:regulation of translational fidelity"/>
    <property type="evidence" value="ECO:0007669"/>
    <property type="project" value="TreeGrafter"/>
</dbReference>
<dbReference type="HAMAP" id="MF_01852">
    <property type="entry name" value="TsaC"/>
    <property type="match status" value="1"/>
</dbReference>
<comment type="similarity">
    <text evidence="1">Belongs to the SUA5 family. TsaC subfamily.</text>
</comment>
<comment type="function">
    <text evidence="1">Required for the formation of a threonylcarbamoyl group on adenosine at position 37 (t(6)A37) in tRNAs that read codons beginning with adenine. Catalyzes the conversion of L-threonine, HCO(3)(-)/CO(2) and ATP to give threonylcarbamoyl-AMP (TC-AMP) as the acyladenylate intermediate, with the release of diphosphate.</text>
</comment>
<dbReference type="GO" id="GO:0061710">
    <property type="term" value="F:L-threonylcarbamoyladenylate synthase"/>
    <property type="evidence" value="ECO:0007669"/>
    <property type="project" value="UniProtKB-EC"/>
</dbReference>
<sequence>MVPMNNWRAVPKLTQCVRTLLQGGVIAYPTEAVWGLGCDPDNDHAVEKILRLKKRPVHKGLILVAASIEQLDFLLHDLEPEYYQKLDASWPGANTWLIPHKGRVSPMVTGKHATVAVRVSNHPIVKALCEGFGGPIVSTSANPMGLSAAKSQMQVRRYFAKEALSYATGVVGGRSTPSVIRDLYTDAVIRA</sequence>
<dbReference type="GO" id="GO:0005737">
    <property type="term" value="C:cytoplasm"/>
    <property type="evidence" value="ECO:0007669"/>
    <property type="project" value="UniProtKB-SubCell"/>
</dbReference>
<feature type="domain" description="YrdC-like" evidence="2">
    <location>
        <begin position="10"/>
        <end position="191"/>
    </location>
</feature>
<gene>
    <name evidence="1" type="primary">tsaC</name>
    <name evidence="3" type="ORF">Q4521_09465</name>
</gene>
<comment type="caution">
    <text evidence="3">The sequence shown here is derived from an EMBL/GenBank/DDBJ whole genome shotgun (WGS) entry which is preliminary data.</text>
</comment>
<keyword evidence="1" id="KW-0963">Cytoplasm</keyword>
<evidence type="ECO:0000313" key="4">
    <source>
        <dbReference type="Proteomes" id="UP001169760"/>
    </source>
</evidence>
<keyword evidence="1" id="KW-0819">tRNA processing</keyword>
<protein>
    <recommendedName>
        <fullName evidence="1">Threonylcarbamoyl-AMP synthase</fullName>
        <shortName evidence="1">TC-AMP synthase</shortName>
        <ecNumber evidence="1">2.7.7.87</ecNumber>
    </recommendedName>
    <alternativeName>
        <fullName evidence="1">L-threonylcarbamoyladenylate synthase</fullName>
    </alternativeName>
    <alternativeName>
        <fullName evidence="1">t(6)A37 threonylcarbamoyladenosine biosynthesis protein TsaC</fullName>
    </alternativeName>
    <alternativeName>
        <fullName evidence="1">tRNA threonylcarbamoyladenosine biosynthesis protein TsaC</fullName>
    </alternativeName>
</protein>
<dbReference type="PROSITE" id="PS51163">
    <property type="entry name" value="YRDC"/>
    <property type="match status" value="1"/>
</dbReference>
<keyword evidence="1" id="KW-0067">ATP-binding</keyword>
<comment type="subcellular location">
    <subcellularLocation>
        <location evidence="1">Cytoplasm</location>
    </subcellularLocation>
</comment>
<dbReference type="InterPro" id="IPR023535">
    <property type="entry name" value="TC-AMP_synthase"/>
</dbReference>
<dbReference type="GO" id="GO:0002949">
    <property type="term" value="P:tRNA threonylcarbamoyladenosine modification"/>
    <property type="evidence" value="ECO:0007669"/>
    <property type="project" value="UniProtKB-UniRule"/>
</dbReference>
<dbReference type="PANTHER" id="PTHR17490:SF18">
    <property type="entry name" value="THREONYLCARBAMOYL-AMP SYNTHASE"/>
    <property type="match status" value="1"/>
</dbReference>
<dbReference type="GO" id="GO:0005524">
    <property type="term" value="F:ATP binding"/>
    <property type="evidence" value="ECO:0007669"/>
    <property type="project" value="UniProtKB-UniRule"/>
</dbReference>
<dbReference type="Pfam" id="PF01300">
    <property type="entry name" value="Sua5_yciO_yrdC"/>
    <property type="match status" value="1"/>
</dbReference>
<dbReference type="EMBL" id="JAUOPB010000006">
    <property type="protein sequence ID" value="MDO6422701.1"/>
    <property type="molecule type" value="Genomic_DNA"/>
</dbReference>
<proteinExistence type="inferred from homology"/>
<evidence type="ECO:0000256" key="1">
    <source>
        <dbReference type="HAMAP-Rule" id="MF_01852"/>
    </source>
</evidence>
<dbReference type="GO" id="GO:0003725">
    <property type="term" value="F:double-stranded RNA binding"/>
    <property type="evidence" value="ECO:0007669"/>
    <property type="project" value="InterPro"/>
</dbReference>
<comment type="catalytic activity">
    <reaction evidence="1">
        <text>L-threonine + hydrogencarbonate + ATP = L-threonylcarbamoyladenylate + diphosphate + H2O</text>
        <dbReference type="Rhea" id="RHEA:36407"/>
        <dbReference type="ChEBI" id="CHEBI:15377"/>
        <dbReference type="ChEBI" id="CHEBI:17544"/>
        <dbReference type="ChEBI" id="CHEBI:30616"/>
        <dbReference type="ChEBI" id="CHEBI:33019"/>
        <dbReference type="ChEBI" id="CHEBI:57926"/>
        <dbReference type="ChEBI" id="CHEBI:73682"/>
        <dbReference type="EC" id="2.7.7.87"/>
    </reaction>
</comment>
<dbReference type="AlphaFoldDB" id="A0AAW7X7J1"/>